<name>V7ITA3_SALET</name>
<dbReference type="Proteomes" id="UP000018534">
    <property type="component" value="Unassembled WGS sequence"/>
</dbReference>
<dbReference type="EMBL" id="AZGR01000016">
    <property type="protein sequence ID" value="ETA89133.1"/>
    <property type="molecule type" value="Genomic_DNA"/>
</dbReference>
<dbReference type="HOGENOM" id="CLU_3296210_0_0_6"/>
<evidence type="ECO:0000313" key="1">
    <source>
        <dbReference type="EMBL" id="ETA89133.1"/>
    </source>
</evidence>
<sequence length="40" mass="4252">MIFSWTFLLQDAQIAVTASDGANAYPTYGPLPGNHLLSGL</sequence>
<comment type="caution">
    <text evidence="1">The sequence shown here is derived from an EMBL/GenBank/DDBJ whole genome shotgun (WGS) entry which is preliminary data.</text>
</comment>
<evidence type="ECO:0000313" key="2">
    <source>
        <dbReference type="Proteomes" id="UP000018534"/>
    </source>
</evidence>
<accession>V7ITA3</accession>
<gene>
    <name evidence="1" type="ORF">A628_00856</name>
</gene>
<proteinExistence type="predicted"/>
<reference evidence="1 2" key="1">
    <citation type="journal article" date="2014" name="Genome Announc.">
        <title>Whole-Genome Sequencing of Salmonella enterica subsp. enterica Serovar Cubana Strains Isolated from Agricultural Sources.</title>
        <authorList>
            <person name="Benahmed F.H."/>
            <person name="Gopinath G.R."/>
            <person name="Wang H."/>
            <person name="Jean-Gilles Beaubrun J."/>
            <person name="Grim C."/>
            <person name="Cheng C.M."/>
            <person name="McClelland M."/>
            <person name="Ayers S."/>
            <person name="Abbott J."/>
            <person name="Desai P."/>
            <person name="Frye J.G."/>
            <person name="Weinstock G."/>
            <person name="Hammack T.S."/>
            <person name="Hanes D.E."/>
            <person name="Rasmussen M.A."/>
            <person name="Davidson M.K."/>
        </authorList>
    </citation>
    <scope>NUCLEOTIDE SEQUENCE [LARGE SCALE GENOMIC DNA]</scope>
    <source>
        <strain evidence="1">76814</strain>
    </source>
</reference>
<dbReference type="PATRIC" id="fig|1192560.4.peg.786"/>
<dbReference type="AlphaFoldDB" id="V7ITA3"/>
<protein>
    <submittedName>
        <fullName evidence="1">Uncharacterized protein</fullName>
    </submittedName>
</protein>
<organism evidence="1 2">
    <name type="scientific">Salmonella enterica subsp. enterica serovar Cubana str. 76814</name>
    <dbReference type="NCBI Taxonomy" id="1192560"/>
    <lineage>
        <taxon>Bacteria</taxon>
        <taxon>Pseudomonadati</taxon>
        <taxon>Pseudomonadota</taxon>
        <taxon>Gammaproteobacteria</taxon>
        <taxon>Enterobacterales</taxon>
        <taxon>Enterobacteriaceae</taxon>
        <taxon>Salmonella</taxon>
    </lineage>
</organism>